<dbReference type="AlphaFoldDB" id="A0A974XY56"/>
<keyword evidence="3" id="KW-1185">Reference proteome</keyword>
<evidence type="ECO:0000313" key="2">
    <source>
        <dbReference type="EMBL" id="QSX77010.1"/>
    </source>
</evidence>
<dbReference type="RefSeq" id="WP_200611203.1">
    <property type="nucleotide sequence ID" value="NZ_CP071518.1"/>
</dbReference>
<feature type="compositionally biased region" description="Low complexity" evidence="1">
    <location>
        <begin position="394"/>
        <end position="550"/>
    </location>
</feature>
<gene>
    <name evidence="2" type="ORF">I8J32_009285</name>
</gene>
<feature type="region of interest" description="Disordered" evidence="1">
    <location>
        <begin position="362"/>
        <end position="550"/>
    </location>
</feature>
<sequence>MNAMVAPTPSLHAPPPWIRTAVRDVLERSPNFQSLPETQRTALAKAMVKVSTLAAELIVEEDQAQGEIDERKGPRTAAPLARAQEQPDFAASADRMSQVTQNVLNAVSFPRFCTDLINGVFKAMLDSSAQQMQQYVQLLNAVGASADGFERTQFGLPQVRQWVADHFPEAIEYETPDPDDGPPDPEEVANIRLRLKGGASMPNAEEIRASLGMGPEESVDASNPEQLVPLARRYLARQRQQMLATMVMMGMQRIVIDSGKINAAMRFHIDTRSAANEDRGSQFETRHKMGGSGSFGVGPWGVSAQTEHSIGYVSTQRSQRTEEMNTDLELNSSVELNFRSDYLPLNQMAAQAQADRIRNASINPAAMPDPGAERTARLQAQMGSERERRAGIDTATRSPAPAPAAAPAAGAPAAGAPATGAPAARPPASGAPAAGAPAAGAPAAGAPAAGAPAAGAPAAGAPAAGTPATGAPATGAPAARPPATGAPATGAPATGAPAAGVPAAGAPATGAPAAGAPATGAPATGTPATGTPATGTPATGAPAAGAPATGSVGATVGSQVGGAVGATAGTAAGTAIGGAIGAAAGGVGATVGAPIGAAVGGAVGTAVGTAAGGAIGSTIEQMVAGATQR</sequence>
<organism evidence="2 3">
    <name type="scientific">Agrilutibacter solisilvae</name>
    <dbReference type="NCBI Taxonomy" id="2763317"/>
    <lineage>
        <taxon>Bacteria</taxon>
        <taxon>Pseudomonadati</taxon>
        <taxon>Pseudomonadota</taxon>
        <taxon>Gammaproteobacteria</taxon>
        <taxon>Lysobacterales</taxon>
        <taxon>Lysobacteraceae</taxon>
        <taxon>Agrilutibacter</taxon>
    </lineage>
</organism>
<dbReference type="KEGG" id="lsf:I8J32_009285"/>
<accession>A0A974XY56</accession>
<dbReference type="Proteomes" id="UP000639274">
    <property type="component" value="Chromosome"/>
</dbReference>
<reference evidence="2 3" key="1">
    <citation type="submission" date="2021-03" db="EMBL/GenBank/DDBJ databases">
        <title>Lysobacter sp. nov. isolated from soil of gangwondo yeongwol, south Korea.</title>
        <authorList>
            <person name="Kim K.R."/>
            <person name="Kim K.H."/>
            <person name="Jeon C.O."/>
        </authorList>
    </citation>
    <scope>NUCLEOTIDE SEQUENCE [LARGE SCALE GENOMIC DNA]</scope>
    <source>
        <strain evidence="2 3">R19</strain>
    </source>
</reference>
<proteinExistence type="predicted"/>
<evidence type="ECO:0000256" key="1">
    <source>
        <dbReference type="SAM" id="MobiDB-lite"/>
    </source>
</evidence>
<name>A0A974XY56_9GAMM</name>
<evidence type="ECO:0000313" key="3">
    <source>
        <dbReference type="Proteomes" id="UP000639274"/>
    </source>
</evidence>
<protein>
    <submittedName>
        <fullName evidence="2">Uncharacterized protein</fullName>
    </submittedName>
</protein>
<dbReference type="EMBL" id="CP071518">
    <property type="protein sequence ID" value="QSX77010.1"/>
    <property type="molecule type" value="Genomic_DNA"/>
</dbReference>